<evidence type="ECO:0000256" key="1">
    <source>
        <dbReference type="SAM" id="MobiDB-lite"/>
    </source>
</evidence>
<accession>A0A6A4SN58</accession>
<gene>
    <name evidence="2" type="ORF">F2P81_016287</name>
</gene>
<name>A0A6A4SN58_SCOMX</name>
<proteinExistence type="predicted"/>
<evidence type="ECO:0000313" key="3">
    <source>
        <dbReference type="Proteomes" id="UP000438429"/>
    </source>
</evidence>
<comment type="caution">
    <text evidence="2">The sequence shown here is derived from an EMBL/GenBank/DDBJ whole genome shotgun (WGS) entry which is preliminary data.</text>
</comment>
<protein>
    <submittedName>
        <fullName evidence="2">Uncharacterized protein</fullName>
    </submittedName>
</protein>
<organism evidence="2 3">
    <name type="scientific">Scophthalmus maximus</name>
    <name type="common">Turbot</name>
    <name type="synonym">Psetta maxima</name>
    <dbReference type="NCBI Taxonomy" id="52904"/>
    <lineage>
        <taxon>Eukaryota</taxon>
        <taxon>Metazoa</taxon>
        <taxon>Chordata</taxon>
        <taxon>Craniata</taxon>
        <taxon>Vertebrata</taxon>
        <taxon>Euteleostomi</taxon>
        <taxon>Actinopterygii</taxon>
        <taxon>Neopterygii</taxon>
        <taxon>Teleostei</taxon>
        <taxon>Neoteleostei</taxon>
        <taxon>Acanthomorphata</taxon>
        <taxon>Carangaria</taxon>
        <taxon>Pleuronectiformes</taxon>
        <taxon>Pleuronectoidei</taxon>
        <taxon>Scophthalmidae</taxon>
        <taxon>Scophthalmus</taxon>
    </lineage>
</organism>
<dbReference type="AlphaFoldDB" id="A0A6A4SN58"/>
<sequence>MLSLLVKVVKRSTQRQFSPIHFSSPPHDSSHESLEKPDLLGKVLEYITSDNMLTIIIEIGLTYCVLTHLVEHDIDVGDAVPINSTSSQLLKNVSSWKQSVDWEDDTWPPDQETESVSSLVEDESRLR</sequence>
<dbReference type="EMBL" id="VEVO01000014">
    <property type="protein sequence ID" value="KAF0031732.1"/>
    <property type="molecule type" value="Genomic_DNA"/>
</dbReference>
<reference evidence="2 3" key="1">
    <citation type="submission" date="2019-06" db="EMBL/GenBank/DDBJ databases">
        <title>Draft genomes of female and male turbot (Scophthalmus maximus).</title>
        <authorList>
            <person name="Xu H."/>
            <person name="Xu X.-W."/>
            <person name="Shao C."/>
            <person name="Chen S."/>
        </authorList>
    </citation>
    <scope>NUCLEOTIDE SEQUENCE [LARGE SCALE GENOMIC DNA]</scope>
    <source>
        <strain evidence="2">Ysfricsl-2016a</strain>
        <tissue evidence="2">Blood</tissue>
    </source>
</reference>
<feature type="region of interest" description="Disordered" evidence="1">
    <location>
        <begin position="101"/>
        <end position="127"/>
    </location>
</feature>
<evidence type="ECO:0000313" key="2">
    <source>
        <dbReference type="EMBL" id="KAF0031732.1"/>
    </source>
</evidence>
<dbReference type="Proteomes" id="UP000438429">
    <property type="component" value="Unassembled WGS sequence"/>
</dbReference>
<feature type="compositionally biased region" description="Acidic residues" evidence="1">
    <location>
        <begin position="101"/>
        <end position="113"/>
    </location>
</feature>